<dbReference type="CDD" id="cd00143">
    <property type="entry name" value="PP2Cc"/>
    <property type="match status" value="1"/>
</dbReference>
<dbReference type="InterPro" id="IPR036457">
    <property type="entry name" value="PPM-type-like_dom_sf"/>
</dbReference>
<keyword evidence="2" id="KW-0812">Transmembrane</keyword>
<dbReference type="GO" id="GO:0046872">
    <property type="term" value="F:metal ion binding"/>
    <property type="evidence" value="ECO:0007669"/>
    <property type="project" value="UniProtKB-UniRule"/>
</dbReference>
<dbReference type="Proteomes" id="UP000000591">
    <property type="component" value="Chromosome VII"/>
</dbReference>
<keyword evidence="2" id="KW-0472">Membrane</keyword>
<dbReference type="Gene3D" id="3.60.40.10">
    <property type="entry name" value="PPM-type phosphatase domain"/>
    <property type="match status" value="1"/>
</dbReference>
<dbReference type="RefSeq" id="NP_987029.1">
    <property type="nucleotide sequence ID" value="NM_212091.1"/>
</dbReference>
<keyword evidence="1" id="KW-0904">Protein phosphatase</keyword>
<sequence>MFVGVGAGRLGRGMLVAVIAVMCHLILTQAGFYQSAARRFFTRQAGTASYGAYAGWHGQGSDGLTYQTAVAFNAKERQDKKESSVTGEDNYFVGSGSSGLYVGVADGVGGWAAHGYDSSAISRELCASLQEYAERALGSPGPKELLRQAYGKVRKDGIVKVGGTTAVVAQLRPGGQLRVANLGDSWCGVFRESKLVFETAVQTLAFNTPYQLSIIPEHMLAEAARTGRSYILNTPEDADEYEFMLQRGDIVMLATDGVTDNVAPEDIEMFIRDHGNMKDLQAATEELVSEVARLSKDPNFPSIFAQELQKLTGEPHIGGKVDDITVVMVKVD</sequence>
<dbReference type="FunFam" id="3.60.40.10:FF:000093">
    <property type="entry name" value="Type 2C protein Phosphatase"/>
    <property type="match status" value="1"/>
</dbReference>
<evidence type="ECO:0000259" key="3">
    <source>
        <dbReference type="PROSITE" id="PS51746"/>
    </source>
</evidence>
<evidence type="ECO:0000256" key="1">
    <source>
        <dbReference type="RuleBase" id="RU366020"/>
    </source>
</evidence>
<accession>Q74Z43</accession>
<dbReference type="GO" id="GO:0005739">
    <property type="term" value="C:mitochondrion"/>
    <property type="evidence" value="ECO:0000318"/>
    <property type="project" value="GO_Central"/>
</dbReference>
<keyword evidence="1" id="KW-0460">Magnesium</keyword>
<organism evidence="4 5">
    <name type="scientific">Eremothecium gossypii (strain ATCC 10895 / CBS 109.51 / FGSC 9923 / NRRL Y-1056)</name>
    <name type="common">Yeast</name>
    <name type="synonym">Ashbya gossypii</name>
    <dbReference type="NCBI Taxonomy" id="284811"/>
    <lineage>
        <taxon>Eukaryota</taxon>
        <taxon>Fungi</taxon>
        <taxon>Dikarya</taxon>
        <taxon>Ascomycota</taxon>
        <taxon>Saccharomycotina</taxon>
        <taxon>Saccharomycetes</taxon>
        <taxon>Saccharomycetales</taxon>
        <taxon>Saccharomycetaceae</taxon>
        <taxon>Eremothecium</taxon>
    </lineage>
</organism>
<reference evidence="5" key="2">
    <citation type="journal article" date="2013" name="G3 (Bethesda)">
        <title>Genomes of Ashbya fungi isolated from insects reveal four mating-type loci, numerous translocations, lack of transposons, and distinct gene duplications.</title>
        <authorList>
            <person name="Dietrich F.S."/>
            <person name="Voegeli S."/>
            <person name="Kuo S."/>
            <person name="Philippsen P."/>
        </authorList>
    </citation>
    <scope>GENOME REANNOTATION</scope>
    <source>
        <strain evidence="5">ATCC 10895 / CBS 109.51 / FGSC 9923 / NRRL Y-1056</strain>
    </source>
</reference>
<comment type="catalytic activity">
    <reaction evidence="1">
        <text>O-phospho-L-seryl-[protein] + H2O = L-seryl-[protein] + phosphate</text>
        <dbReference type="Rhea" id="RHEA:20629"/>
        <dbReference type="Rhea" id="RHEA-COMP:9863"/>
        <dbReference type="Rhea" id="RHEA-COMP:11604"/>
        <dbReference type="ChEBI" id="CHEBI:15377"/>
        <dbReference type="ChEBI" id="CHEBI:29999"/>
        <dbReference type="ChEBI" id="CHEBI:43474"/>
        <dbReference type="ChEBI" id="CHEBI:83421"/>
        <dbReference type="EC" id="3.1.3.16"/>
    </reaction>
</comment>
<dbReference type="SUPFAM" id="SSF81606">
    <property type="entry name" value="PP2C-like"/>
    <property type="match status" value="1"/>
</dbReference>
<evidence type="ECO:0000313" key="4">
    <source>
        <dbReference type="EMBL" id="AAS54853.1"/>
    </source>
</evidence>
<evidence type="ECO:0000256" key="2">
    <source>
        <dbReference type="SAM" id="Phobius"/>
    </source>
</evidence>
<dbReference type="PANTHER" id="PTHR12320:SF1">
    <property type="entry name" value="PROTEIN PHOSPHATASE PTC7 HOMOLOG"/>
    <property type="match status" value="1"/>
</dbReference>
<comment type="similarity">
    <text evidence="1">Belongs to the PP2C family.</text>
</comment>
<dbReference type="EMBL" id="AE016820">
    <property type="protein sequence ID" value="AAS54853.1"/>
    <property type="molecule type" value="Genomic_DNA"/>
</dbReference>
<keyword evidence="5" id="KW-1185">Reference proteome</keyword>
<evidence type="ECO:0000313" key="5">
    <source>
        <dbReference type="Proteomes" id="UP000000591"/>
    </source>
</evidence>
<comment type="cofactor">
    <cofactor evidence="1">
        <name>Mn(2+)</name>
        <dbReference type="ChEBI" id="CHEBI:29035"/>
    </cofactor>
</comment>
<feature type="transmembrane region" description="Helical" evidence="2">
    <location>
        <begin position="12"/>
        <end position="33"/>
    </location>
</feature>
<keyword evidence="1" id="KW-0479">Metal-binding</keyword>
<dbReference type="SMART" id="SM00331">
    <property type="entry name" value="PP2C_SIG"/>
    <property type="match status" value="1"/>
</dbReference>
<keyword evidence="1" id="KW-0378">Hydrolase</keyword>
<dbReference type="FunCoup" id="Q74Z43">
    <property type="interactions" value="696"/>
</dbReference>
<dbReference type="EC" id="3.1.3.16" evidence="1"/>
<dbReference type="SMART" id="SM00332">
    <property type="entry name" value="PP2Cc"/>
    <property type="match status" value="1"/>
</dbReference>
<dbReference type="HOGENOM" id="CLU_029404_7_0_1"/>
<dbReference type="STRING" id="284811.Q74Z43"/>
<dbReference type="InParanoid" id="Q74Z43"/>
<dbReference type="OMA" id="ANTIAWM"/>
<dbReference type="GO" id="GO:0004722">
    <property type="term" value="F:protein serine/threonine phosphatase activity"/>
    <property type="evidence" value="ECO:0000318"/>
    <property type="project" value="GO_Central"/>
</dbReference>
<dbReference type="PROSITE" id="PS51746">
    <property type="entry name" value="PPM_2"/>
    <property type="match status" value="1"/>
</dbReference>
<dbReference type="eggNOG" id="KOG1379">
    <property type="taxonomic scope" value="Eukaryota"/>
</dbReference>
<comment type="catalytic activity">
    <reaction evidence="1">
        <text>O-phospho-L-threonyl-[protein] + H2O = L-threonyl-[protein] + phosphate</text>
        <dbReference type="Rhea" id="RHEA:47004"/>
        <dbReference type="Rhea" id="RHEA-COMP:11060"/>
        <dbReference type="Rhea" id="RHEA-COMP:11605"/>
        <dbReference type="ChEBI" id="CHEBI:15377"/>
        <dbReference type="ChEBI" id="CHEBI:30013"/>
        <dbReference type="ChEBI" id="CHEBI:43474"/>
        <dbReference type="ChEBI" id="CHEBI:61977"/>
        <dbReference type="EC" id="3.1.3.16"/>
    </reaction>
</comment>
<feature type="domain" description="PPM-type phosphatase" evidence="3">
    <location>
        <begin position="71"/>
        <end position="331"/>
    </location>
</feature>
<reference evidence="4 5" key="1">
    <citation type="journal article" date="2004" name="Science">
        <title>The Ashbya gossypii genome as a tool for mapping the ancient Saccharomyces cerevisiae genome.</title>
        <authorList>
            <person name="Dietrich F.S."/>
            <person name="Voegeli S."/>
            <person name="Brachat S."/>
            <person name="Lerch A."/>
            <person name="Gates K."/>
            <person name="Steiner S."/>
            <person name="Mohr C."/>
            <person name="Pohlmann R."/>
            <person name="Luedi P."/>
            <person name="Choi S."/>
            <person name="Wing R.A."/>
            <person name="Flavier A."/>
            <person name="Gaffney T.D."/>
            <person name="Philippsen P."/>
        </authorList>
    </citation>
    <scope>NUCLEOTIDE SEQUENCE [LARGE SCALE GENOMIC DNA]</scope>
    <source>
        <strain evidence="5">ATCC 10895 / CBS 109.51 / FGSC 9923 / NRRL Y-1056</strain>
    </source>
</reference>
<keyword evidence="2" id="KW-1133">Transmembrane helix</keyword>
<keyword evidence="1" id="KW-0464">Manganese</keyword>
<gene>
    <name evidence="4" type="ORF">AGOS_AGR363W</name>
</gene>
<name>Q74Z43_EREGS</name>
<dbReference type="InterPro" id="IPR039123">
    <property type="entry name" value="PPTC7"/>
</dbReference>
<protein>
    <recommendedName>
        <fullName evidence="1">Protein phosphatase</fullName>
        <ecNumber evidence="1">3.1.3.16</ecNumber>
    </recommendedName>
</protein>
<dbReference type="PANTHER" id="PTHR12320">
    <property type="entry name" value="PROTEIN PHOSPHATASE 2C"/>
    <property type="match status" value="1"/>
</dbReference>
<comment type="cofactor">
    <cofactor evidence="1">
        <name>Mg(2+)</name>
        <dbReference type="ChEBI" id="CHEBI:18420"/>
    </cofactor>
</comment>
<dbReference type="OrthoDB" id="60843at2759"/>
<dbReference type="InterPro" id="IPR001932">
    <property type="entry name" value="PPM-type_phosphatase-like_dom"/>
</dbReference>
<dbReference type="Pfam" id="PF07228">
    <property type="entry name" value="SpoIIE"/>
    <property type="match status" value="1"/>
</dbReference>
<proteinExistence type="inferred from homology"/>
<dbReference type="KEGG" id="ago:AGOS_AGR363W"/>
<dbReference type="GeneID" id="4623332"/>
<dbReference type="AlphaFoldDB" id="Q74Z43"/>